<keyword evidence="3" id="KW-1185">Reference proteome</keyword>
<accession>A0A9W4KNZ8</accession>
<dbReference type="InterPro" id="IPR011009">
    <property type="entry name" value="Kinase-like_dom_sf"/>
</dbReference>
<evidence type="ECO:0000313" key="3">
    <source>
        <dbReference type="Proteomes" id="UP001154252"/>
    </source>
</evidence>
<organism evidence="2 3">
    <name type="scientific">Penicillium egyptiacum</name>
    <dbReference type="NCBI Taxonomy" id="1303716"/>
    <lineage>
        <taxon>Eukaryota</taxon>
        <taxon>Fungi</taxon>
        <taxon>Dikarya</taxon>
        <taxon>Ascomycota</taxon>
        <taxon>Pezizomycotina</taxon>
        <taxon>Eurotiomycetes</taxon>
        <taxon>Eurotiomycetidae</taxon>
        <taxon>Eurotiales</taxon>
        <taxon>Aspergillaceae</taxon>
        <taxon>Penicillium</taxon>
    </lineage>
</organism>
<proteinExistence type="predicted"/>
<feature type="compositionally biased region" description="Basic residues" evidence="1">
    <location>
        <begin position="87"/>
        <end position="100"/>
    </location>
</feature>
<evidence type="ECO:0000256" key="1">
    <source>
        <dbReference type="SAM" id="MobiDB-lite"/>
    </source>
</evidence>
<dbReference type="OrthoDB" id="2156052at2759"/>
<dbReference type="AlphaFoldDB" id="A0A9W4KNZ8"/>
<gene>
    <name evidence="2" type="ORF">PEGY_LOCUS9203</name>
</gene>
<feature type="region of interest" description="Disordered" evidence="1">
    <location>
        <begin position="78"/>
        <end position="109"/>
    </location>
</feature>
<name>A0A9W4KNZ8_9EURO</name>
<evidence type="ECO:0008006" key="4">
    <source>
        <dbReference type="Google" id="ProtNLM"/>
    </source>
</evidence>
<reference evidence="2" key="1">
    <citation type="submission" date="2021-07" db="EMBL/GenBank/DDBJ databases">
        <authorList>
            <person name="Branca A.L. A."/>
        </authorList>
    </citation>
    <scope>NUCLEOTIDE SEQUENCE</scope>
</reference>
<dbReference type="Gene3D" id="1.10.510.10">
    <property type="entry name" value="Transferase(Phosphotransferase) domain 1"/>
    <property type="match status" value="1"/>
</dbReference>
<dbReference type="EMBL" id="CAJVRC010000892">
    <property type="protein sequence ID" value="CAG8908439.1"/>
    <property type="molecule type" value="Genomic_DNA"/>
</dbReference>
<protein>
    <recommendedName>
        <fullName evidence="4">Aminoglycoside phosphotransferase domain-containing protein</fullName>
    </recommendedName>
</protein>
<dbReference type="SUPFAM" id="SSF56112">
    <property type="entry name" value="Protein kinase-like (PK-like)"/>
    <property type="match status" value="1"/>
</dbReference>
<comment type="caution">
    <text evidence="2">The sequence shown here is derived from an EMBL/GenBank/DDBJ whole genome shotgun (WGS) entry which is preliminary data.</text>
</comment>
<evidence type="ECO:0000313" key="2">
    <source>
        <dbReference type="EMBL" id="CAG8908439.1"/>
    </source>
</evidence>
<sequence>MAQMMVLSWSGTRLQHVINDENSSFFHRERDRALTVLRSHGVAHGDSEWRNMLWDDLGGRLFVIDLEDMKWLKRPRALEPTSGNMGRGHRVGAGKSRKKLLSNSTAVCS</sequence>
<dbReference type="Proteomes" id="UP001154252">
    <property type="component" value="Unassembled WGS sequence"/>
</dbReference>